<dbReference type="EMBL" id="UATH01000001">
    <property type="protein sequence ID" value="SPY07086.1"/>
    <property type="molecule type" value="Genomic_DNA"/>
</dbReference>
<protein>
    <submittedName>
        <fullName evidence="1">Uncharacterized protein</fullName>
    </submittedName>
</protein>
<dbReference type="AlphaFoldDB" id="A0A2X1UIQ9"/>
<evidence type="ECO:0000313" key="2">
    <source>
        <dbReference type="Proteomes" id="UP000250242"/>
    </source>
</evidence>
<proteinExistence type="predicted"/>
<name>A0A2X1UIQ9_9BURK</name>
<sequence length="105" mass="12175">MFHLVVQTRYNQWQHGDRFSAALRLQTGTCAKRLARWKYCNERHGHDIQRAFLGGGWSYRDKFRLAQLLIQLARKEEEEQYPQKRAPVASNVGTPSAVFVNLVGT</sequence>
<dbReference type="Proteomes" id="UP000250242">
    <property type="component" value="Unassembled WGS sequence"/>
</dbReference>
<accession>A0A2X1UIQ9</accession>
<gene>
    <name evidence="1" type="ORF">NCTC11009_00276</name>
</gene>
<organism evidence="1 2">
    <name type="scientific">Oligella urethralis</name>
    <dbReference type="NCBI Taxonomy" id="90245"/>
    <lineage>
        <taxon>Bacteria</taxon>
        <taxon>Pseudomonadati</taxon>
        <taxon>Pseudomonadota</taxon>
        <taxon>Betaproteobacteria</taxon>
        <taxon>Burkholderiales</taxon>
        <taxon>Alcaligenaceae</taxon>
        <taxon>Oligella</taxon>
    </lineage>
</organism>
<evidence type="ECO:0000313" key="1">
    <source>
        <dbReference type="EMBL" id="SPY07086.1"/>
    </source>
</evidence>
<reference evidence="1 2" key="1">
    <citation type="submission" date="2018-06" db="EMBL/GenBank/DDBJ databases">
        <authorList>
            <consortium name="Pathogen Informatics"/>
            <person name="Doyle S."/>
        </authorList>
    </citation>
    <scope>NUCLEOTIDE SEQUENCE [LARGE SCALE GENOMIC DNA]</scope>
    <source>
        <strain evidence="1 2">NCTC11009</strain>
    </source>
</reference>